<dbReference type="SUPFAM" id="SSF52540">
    <property type="entry name" value="P-loop containing nucleoside triphosphate hydrolases"/>
    <property type="match status" value="1"/>
</dbReference>
<dbReference type="EMBL" id="JAVFHQ010000004">
    <property type="protein sequence ID" value="KAK4549440.1"/>
    <property type="molecule type" value="Genomic_DNA"/>
</dbReference>
<proteinExistence type="predicted"/>
<dbReference type="PANTHER" id="PTHR36978:SF4">
    <property type="entry name" value="P-LOOP CONTAINING NUCLEOSIDE TRIPHOSPHATE HYDROLASE PROTEIN"/>
    <property type="match status" value="1"/>
</dbReference>
<dbReference type="Proteomes" id="UP001324427">
    <property type="component" value="Unassembled WGS sequence"/>
</dbReference>
<accession>A0AAV9JWI5</accession>
<comment type="caution">
    <text evidence="1">The sequence shown here is derived from an EMBL/GenBank/DDBJ whole genome shotgun (WGS) entry which is preliminary data.</text>
</comment>
<dbReference type="Gene3D" id="3.40.50.300">
    <property type="entry name" value="P-loop containing nucleotide triphosphate hydrolases"/>
    <property type="match status" value="1"/>
</dbReference>
<dbReference type="AlphaFoldDB" id="A0AAV9JWI5"/>
<keyword evidence="2" id="KW-1185">Reference proteome</keyword>
<protein>
    <recommendedName>
        <fullName evidence="3">P-loop containing nucleoside triphosphate hydrolase protein</fullName>
    </recommendedName>
</protein>
<dbReference type="PANTHER" id="PTHR36978">
    <property type="entry name" value="P-LOOP CONTAINING NUCLEOTIDE TRIPHOSPHATE HYDROLASE"/>
    <property type="match status" value="1"/>
</dbReference>
<organism evidence="1 2">
    <name type="scientific">Oleoguttula mirabilis</name>
    <dbReference type="NCBI Taxonomy" id="1507867"/>
    <lineage>
        <taxon>Eukaryota</taxon>
        <taxon>Fungi</taxon>
        <taxon>Dikarya</taxon>
        <taxon>Ascomycota</taxon>
        <taxon>Pezizomycotina</taxon>
        <taxon>Dothideomycetes</taxon>
        <taxon>Dothideomycetidae</taxon>
        <taxon>Mycosphaerellales</taxon>
        <taxon>Teratosphaeriaceae</taxon>
        <taxon>Oleoguttula</taxon>
    </lineage>
</organism>
<dbReference type="Pfam" id="PF17784">
    <property type="entry name" value="Sulfotransfer_4"/>
    <property type="match status" value="1"/>
</dbReference>
<reference evidence="1 2" key="1">
    <citation type="submission" date="2021-11" db="EMBL/GenBank/DDBJ databases">
        <title>Black yeast isolated from Biological Soil Crust.</title>
        <authorList>
            <person name="Kurbessoian T."/>
        </authorList>
    </citation>
    <scope>NUCLEOTIDE SEQUENCE [LARGE SCALE GENOMIC DNA]</scope>
    <source>
        <strain evidence="1 2">CCFEE 5522</strain>
    </source>
</reference>
<dbReference type="InterPro" id="IPR040632">
    <property type="entry name" value="Sulfotransfer_4"/>
</dbReference>
<evidence type="ECO:0000313" key="1">
    <source>
        <dbReference type="EMBL" id="KAK4549440.1"/>
    </source>
</evidence>
<name>A0AAV9JWI5_9PEZI</name>
<sequence length="214" mass="24605">MSPKLLILGLPRTGSHSIADAVQQLGHGPVYHMRDVGKLTHLQAWIKLLDKKFPGSPDDPIRTEELDEILAPYNTLADFPATIFAKEIIRAYPEAKVVLTVRDEDAWYESTKATLWHQFVDPQANKASPMRLLAEKYHQYCWASDFPTHGRKYFGEYYEHVRAVVRSEQQVIEYNVKDGWGPLCEFLGEEVPAGPFPRRDNWLVYKLAHRDVEA</sequence>
<evidence type="ECO:0008006" key="3">
    <source>
        <dbReference type="Google" id="ProtNLM"/>
    </source>
</evidence>
<gene>
    <name evidence="1" type="ORF">LTR36_006437</name>
</gene>
<evidence type="ECO:0000313" key="2">
    <source>
        <dbReference type="Proteomes" id="UP001324427"/>
    </source>
</evidence>
<dbReference type="InterPro" id="IPR027417">
    <property type="entry name" value="P-loop_NTPase"/>
</dbReference>